<dbReference type="PANTHER" id="PTHR33365">
    <property type="entry name" value="YALI0B05434P"/>
    <property type="match status" value="1"/>
</dbReference>
<dbReference type="EMBL" id="ML992711">
    <property type="protein sequence ID" value="KAF2206795.1"/>
    <property type="molecule type" value="Genomic_DNA"/>
</dbReference>
<dbReference type="PANTHER" id="PTHR33365:SF4">
    <property type="entry name" value="CYCLOCHLOROTINE BIOSYNTHESIS PROTEIN O"/>
    <property type="match status" value="1"/>
</dbReference>
<name>A0A6A6EYL4_9PEZI</name>
<dbReference type="Pfam" id="PF11807">
    <property type="entry name" value="UstYa"/>
    <property type="match status" value="1"/>
</dbReference>
<evidence type="ECO:0000256" key="2">
    <source>
        <dbReference type="ARBA" id="ARBA00035112"/>
    </source>
</evidence>
<sequence length="146" mass="17191">EQNMSGFFEGLDRSWHIARDNPFEKYNAFTAAWQEQGDYAEERWWDLGTYSSSLIIPEKYAADFGLNRSKHTFVTFESSPGIPHEGYPATLMMVHNLHCINFLWQGLYFNHEYYRKIQTIGWNGSEGHEDRLRVHLLHCVDSLRQS</sequence>
<dbReference type="Proteomes" id="UP000799539">
    <property type="component" value="Unassembled WGS sequence"/>
</dbReference>
<accession>A0A6A6EYL4</accession>
<protein>
    <submittedName>
        <fullName evidence="3">Uncharacterized protein</fullName>
    </submittedName>
</protein>
<proteinExistence type="inferred from homology"/>
<gene>
    <name evidence="3" type="ORF">CERZMDRAFT_24634</name>
</gene>
<feature type="non-terminal residue" evidence="3">
    <location>
        <position position="1"/>
    </location>
</feature>
<reference evidence="3" key="1">
    <citation type="journal article" date="2020" name="Stud. Mycol.">
        <title>101 Dothideomycetes genomes: a test case for predicting lifestyles and emergence of pathogens.</title>
        <authorList>
            <person name="Haridas S."/>
            <person name="Albert R."/>
            <person name="Binder M."/>
            <person name="Bloem J."/>
            <person name="Labutti K."/>
            <person name="Salamov A."/>
            <person name="Andreopoulos B."/>
            <person name="Baker S."/>
            <person name="Barry K."/>
            <person name="Bills G."/>
            <person name="Bluhm B."/>
            <person name="Cannon C."/>
            <person name="Castanera R."/>
            <person name="Culley D."/>
            <person name="Daum C."/>
            <person name="Ezra D."/>
            <person name="Gonzalez J."/>
            <person name="Henrissat B."/>
            <person name="Kuo A."/>
            <person name="Liang C."/>
            <person name="Lipzen A."/>
            <person name="Lutzoni F."/>
            <person name="Magnuson J."/>
            <person name="Mondo S."/>
            <person name="Nolan M."/>
            <person name="Ohm R."/>
            <person name="Pangilinan J."/>
            <person name="Park H.-J."/>
            <person name="Ramirez L."/>
            <person name="Alfaro M."/>
            <person name="Sun H."/>
            <person name="Tritt A."/>
            <person name="Yoshinaga Y."/>
            <person name="Zwiers L.-H."/>
            <person name="Turgeon B."/>
            <person name="Goodwin S."/>
            <person name="Spatafora J."/>
            <person name="Crous P."/>
            <person name="Grigoriev I."/>
        </authorList>
    </citation>
    <scope>NUCLEOTIDE SEQUENCE</scope>
    <source>
        <strain evidence="3">SCOH1-5</strain>
    </source>
</reference>
<evidence type="ECO:0000313" key="4">
    <source>
        <dbReference type="Proteomes" id="UP000799539"/>
    </source>
</evidence>
<dbReference type="InterPro" id="IPR021765">
    <property type="entry name" value="UstYa-like"/>
</dbReference>
<evidence type="ECO:0000256" key="1">
    <source>
        <dbReference type="ARBA" id="ARBA00004685"/>
    </source>
</evidence>
<keyword evidence="4" id="KW-1185">Reference proteome</keyword>
<comment type="similarity">
    <text evidence="2">Belongs to the ustYa family.</text>
</comment>
<dbReference type="OrthoDB" id="3687641at2759"/>
<feature type="non-terminal residue" evidence="3">
    <location>
        <position position="146"/>
    </location>
</feature>
<dbReference type="AlphaFoldDB" id="A0A6A6EYL4"/>
<organism evidence="3 4">
    <name type="scientific">Cercospora zeae-maydis SCOH1-5</name>
    <dbReference type="NCBI Taxonomy" id="717836"/>
    <lineage>
        <taxon>Eukaryota</taxon>
        <taxon>Fungi</taxon>
        <taxon>Dikarya</taxon>
        <taxon>Ascomycota</taxon>
        <taxon>Pezizomycotina</taxon>
        <taxon>Dothideomycetes</taxon>
        <taxon>Dothideomycetidae</taxon>
        <taxon>Mycosphaerellales</taxon>
        <taxon>Mycosphaerellaceae</taxon>
        <taxon>Cercospora</taxon>
    </lineage>
</organism>
<evidence type="ECO:0000313" key="3">
    <source>
        <dbReference type="EMBL" id="KAF2206795.1"/>
    </source>
</evidence>
<dbReference type="GO" id="GO:0043386">
    <property type="term" value="P:mycotoxin biosynthetic process"/>
    <property type="evidence" value="ECO:0007669"/>
    <property type="project" value="InterPro"/>
</dbReference>
<comment type="pathway">
    <text evidence="1">Mycotoxin biosynthesis.</text>
</comment>